<dbReference type="STRING" id="1618384.UW68_C0018G0008"/>
<sequence length="222" mass="25354">MTDSRIVFMDGSPETFSADCVEFFQEFWEVFLDAVTTTEKLEIEPAIIRNNTFFLMKPEGGCLIIKPLEKKIFEGDSELQIITGDFSLSHPRLKATLESLESRLYSDITIEVVQTSPLSENIEGLRDSVLYFAGLMIKSASDKFEPEFGTIRSGILYITQDNGKYFGIYPDGKNATEKYFFCDQNFIPSTEPFSIDIVDLEVFLDEIRRQLIVAEIIQPEDF</sequence>
<evidence type="ECO:0000313" key="2">
    <source>
        <dbReference type="Proteomes" id="UP000034835"/>
    </source>
</evidence>
<dbReference type="Proteomes" id="UP000034835">
    <property type="component" value="Unassembled WGS sequence"/>
</dbReference>
<gene>
    <name evidence="1" type="ORF">UW68_C0018G0008</name>
</gene>
<accession>A0A0G1MLY2</accession>
<evidence type="ECO:0000313" key="1">
    <source>
        <dbReference type="EMBL" id="KKT73034.1"/>
    </source>
</evidence>
<comment type="caution">
    <text evidence="1">The sequence shown here is derived from an EMBL/GenBank/DDBJ whole genome shotgun (WGS) entry which is preliminary data.</text>
</comment>
<protein>
    <submittedName>
        <fullName evidence="1">Uncharacterized protein</fullName>
    </submittedName>
</protein>
<dbReference type="EMBL" id="LCJG01000018">
    <property type="protein sequence ID" value="KKT73034.1"/>
    <property type="molecule type" value="Genomic_DNA"/>
</dbReference>
<proteinExistence type="predicted"/>
<name>A0A0G1MLY2_9BACT</name>
<reference evidence="1 2" key="1">
    <citation type="journal article" date="2015" name="Nature">
        <title>rRNA introns, odd ribosomes, and small enigmatic genomes across a large radiation of phyla.</title>
        <authorList>
            <person name="Brown C.T."/>
            <person name="Hug L.A."/>
            <person name="Thomas B.C."/>
            <person name="Sharon I."/>
            <person name="Castelle C.J."/>
            <person name="Singh A."/>
            <person name="Wilkins M.J."/>
            <person name="Williams K.H."/>
            <person name="Banfield J.F."/>
        </authorList>
    </citation>
    <scope>NUCLEOTIDE SEQUENCE [LARGE SCALE GENOMIC DNA]</scope>
</reference>
<dbReference type="AlphaFoldDB" id="A0A0G1MLY2"/>
<organism evidence="1 2">
    <name type="scientific">Candidatus Collierbacteria bacterium GW2011_GWB1_44_6</name>
    <dbReference type="NCBI Taxonomy" id="1618384"/>
    <lineage>
        <taxon>Bacteria</taxon>
        <taxon>Candidatus Collieribacteriota</taxon>
    </lineage>
</organism>